<sequence length="378" mass="40926">MKLLTFRTLRSLRLSGRGYLFLGTTLGALMLGTAARADDDIVSKMEQEMNRLQAAQAHVQEEQRAINHDMAVLKAEIARHHASGSSASHASASHDGQLAAARPDARTDLHAEHGERITTASARRHGLKTAEAPQFTATPGEMTATVGAEPVRGALARRDRVSLSPTGRGVIDTDKGSELAVVGHRAEDVLVHFAENGVGPHPRETLGAQSAGAVGDHGVFHLGPVTLMLGGFVDTAAVLENRHVASDTFNYWQDMPYPNEPRYHTNNFDGGARYSRLSLLARGNINSEATISGFFESDFGAGAVTTDPYESNSYSFRLRQAYLAYDDNKEGWHFLGGQAWSLLTPGRAGIVARQESLPETIEASMLAGQTWSRQWQGR</sequence>
<dbReference type="AlphaFoldDB" id="A0A149S9C4"/>
<dbReference type="PATRIC" id="fig|442.8.peg.512"/>
<accession>A0A149S9C4</accession>
<evidence type="ECO:0008006" key="4">
    <source>
        <dbReference type="Google" id="ProtNLM"/>
    </source>
</evidence>
<comment type="caution">
    <text evidence="2">The sequence shown here is derived from an EMBL/GenBank/DDBJ whole genome shotgun (WGS) entry which is preliminary data.</text>
</comment>
<feature type="region of interest" description="Disordered" evidence="1">
    <location>
        <begin position="79"/>
        <end position="104"/>
    </location>
</feature>
<dbReference type="Proteomes" id="UP000075655">
    <property type="component" value="Unassembled WGS sequence"/>
</dbReference>
<gene>
    <name evidence="2" type="ORF">AD934_00270</name>
</gene>
<evidence type="ECO:0000256" key="1">
    <source>
        <dbReference type="SAM" id="MobiDB-lite"/>
    </source>
</evidence>
<organism evidence="2 3">
    <name type="scientific">Gluconobacter oxydans</name>
    <name type="common">Gluconobacter suboxydans</name>
    <dbReference type="NCBI Taxonomy" id="442"/>
    <lineage>
        <taxon>Bacteria</taxon>
        <taxon>Pseudomonadati</taxon>
        <taxon>Pseudomonadota</taxon>
        <taxon>Alphaproteobacteria</taxon>
        <taxon>Acetobacterales</taxon>
        <taxon>Acetobacteraceae</taxon>
        <taxon>Gluconobacter</taxon>
    </lineage>
</organism>
<evidence type="ECO:0000313" key="3">
    <source>
        <dbReference type="Proteomes" id="UP000075655"/>
    </source>
</evidence>
<protein>
    <recommendedName>
        <fullName evidence="4">Porin</fullName>
    </recommendedName>
</protein>
<feature type="non-terminal residue" evidence="2">
    <location>
        <position position="378"/>
    </location>
</feature>
<proteinExistence type="predicted"/>
<reference evidence="2 3" key="1">
    <citation type="submission" date="2015-06" db="EMBL/GenBank/DDBJ databases">
        <title>Improved classification and identification of acetic acid bacteria using matrix-assisted laser desorption/ionization time-of-flight mass spectrometry; Gluconobacter nephelii and Gluconobacter uchimurae are later heterotypic synonyms of Gluconobacter japonicus and Gluconobacter oxydans, respectively.</title>
        <authorList>
            <person name="Li L."/>
            <person name="Cleenwerck I."/>
            <person name="De Vuyst L."/>
            <person name="Vandamme P."/>
        </authorList>
    </citation>
    <scope>NUCLEOTIDE SEQUENCE [LARGE SCALE GENOMIC DNA]</scope>
    <source>
        <strain evidence="2 3">LMG 1676</strain>
    </source>
</reference>
<feature type="compositionally biased region" description="Low complexity" evidence="1">
    <location>
        <begin position="83"/>
        <end position="94"/>
    </location>
</feature>
<evidence type="ECO:0000313" key="2">
    <source>
        <dbReference type="EMBL" id="KXV23352.1"/>
    </source>
</evidence>
<name>A0A149S9C4_GLUOY</name>
<dbReference type="EMBL" id="LHZG01000040">
    <property type="protein sequence ID" value="KXV23352.1"/>
    <property type="molecule type" value="Genomic_DNA"/>
</dbReference>
<dbReference type="SUPFAM" id="SSF56935">
    <property type="entry name" value="Porins"/>
    <property type="match status" value="1"/>
</dbReference>